<feature type="non-terminal residue" evidence="1">
    <location>
        <position position="172"/>
    </location>
</feature>
<protein>
    <submittedName>
        <fullName evidence="1">Uncharacterized protein</fullName>
    </submittedName>
</protein>
<accession>A0A085LNA9</accession>
<dbReference type="Proteomes" id="UP000030764">
    <property type="component" value="Unassembled WGS sequence"/>
</dbReference>
<dbReference type="EMBL" id="KL363370">
    <property type="protein sequence ID" value="KFD46455.1"/>
    <property type="molecule type" value="Genomic_DNA"/>
</dbReference>
<evidence type="ECO:0000313" key="2">
    <source>
        <dbReference type="Proteomes" id="UP000030764"/>
    </source>
</evidence>
<dbReference type="AlphaFoldDB" id="A0A085LNA9"/>
<proteinExistence type="predicted"/>
<sequence>MHNCRNASWNFAAFGWRRLERFTHPSNGSVVRIEKEMFMHQKTSVDRAAILWLRSTYGKLGMKTLTAIIRQMKFGRYRLWCNVKRLRKPISVLVSSIPANNLPSSETCRLRRNVLFLAIRFCPHSQVGQVKSVRSSRLGQVELLRIRLVVEAAFLCDKIKLLPENFLTTMII</sequence>
<evidence type="ECO:0000313" key="1">
    <source>
        <dbReference type="EMBL" id="KFD46455.1"/>
    </source>
</evidence>
<organism evidence="1 2">
    <name type="scientific">Trichuris suis</name>
    <name type="common">pig whipworm</name>
    <dbReference type="NCBI Taxonomy" id="68888"/>
    <lineage>
        <taxon>Eukaryota</taxon>
        <taxon>Metazoa</taxon>
        <taxon>Ecdysozoa</taxon>
        <taxon>Nematoda</taxon>
        <taxon>Enoplea</taxon>
        <taxon>Dorylaimia</taxon>
        <taxon>Trichinellida</taxon>
        <taxon>Trichuridae</taxon>
        <taxon>Trichuris</taxon>
    </lineage>
</organism>
<reference evidence="1 2" key="1">
    <citation type="journal article" date="2014" name="Nat. Genet.">
        <title>Genome and transcriptome of the porcine whipworm Trichuris suis.</title>
        <authorList>
            <person name="Jex A.R."/>
            <person name="Nejsum P."/>
            <person name="Schwarz E.M."/>
            <person name="Hu L."/>
            <person name="Young N.D."/>
            <person name="Hall R.S."/>
            <person name="Korhonen P.K."/>
            <person name="Liao S."/>
            <person name="Thamsborg S."/>
            <person name="Xia J."/>
            <person name="Xu P."/>
            <person name="Wang S."/>
            <person name="Scheerlinck J.P."/>
            <person name="Hofmann A."/>
            <person name="Sternberg P.W."/>
            <person name="Wang J."/>
            <person name="Gasser R.B."/>
        </authorList>
    </citation>
    <scope>NUCLEOTIDE SEQUENCE [LARGE SCALE GENOMIC DNA]</scope>
    <source>
        <strain evidence="1">DCEP-RM93M</strain>
    </source>
</reference>
<keyword evidence="2" id="KW-1185">Reference proteome</keyword>
<name>A0A085LNA9_9BILA</name>
<gene>
    <name evidence="1" type="ORF">M513_12656</name>
</gene>